<organism evidence="1 2">
    <name type="scientific">Biomphalaria pfeifferi</name>
    <name type="common">Bloodfluke planorb</name>
    <name type="synonym">Freshwater snail</name>
    <dbReference type="NCBI Taxonomy" id="112525"/>
    <lineage>
        <taxon>Eukaryota</taxon>
        <taxon>Metazoa</taxon>
        <taxon>Spiralia</taxon>
        <taxon>Lophotrochozoa</taxon>
        <taxon>Mollusca</taxon>
        <taxon>Gastropoda</taxon>
        <taxon>Heterobranchia</taxon>
        <taxon>Euthyneura</taxon>
        <taxon>Panpulmonata</taxon>
        <taxon>Hygrophila</taxon>
        <taxon>Lymnaeoidea</taxon>
        <taxon>Planorbidae</taxon>
        <taxon>Biomphalaria</taxon>
    </lineage>
</organism>
<evidence type="ECO:0000313" key="2">
    <source>
        <dbReference type="Proteomes" id="UP001233172"/>
    </source>
</evidence>
<evidence type="ECO:0000313" key="1">
    <source>
        <dbReference type="EMBL" id="KAK0069281.1"/>
    </source>
</evidence>
<dbReference type="AlphaFoldDB" id="A0AAD8CAA6"/>
<comment type="caution">
    <text evidence="1">The sequence shown here is derived from an EMBL/GenBank/DDBJ whole genome shotgun (WGS) entry which is preliminary data.</text>
</comment>
<keyword evidence="2" id="KW-1185">Reference proteome</keyword>
<name>A0AAD8CAA6_BIOPF</name>
<proteinExistence type="predicted"/>
<reference evidence="1" key="1">
    <citation type="journal article" date="2023" name="PLoS Negl. Trop. Dis.">
        <title>A genome sequence for Biomphalaria pfeifferi, the major vector snail for the human-infecting parasite Schistosoma mansoni.</title>
        <authorList>
            <person name="Bu L."/>
            <person name="Lu L."/>
            <person name="Laidemitt M.R."/>
            <person name="Zhang S.M."/>
            <person name="Mutuku M."/>
            <person name="Mkoji G."/>
            <person name="Steinauer M."/>
            <person name="Loker E.S."/>
        </authorList>
    </citation>
    <scope>NUCLEOTIDE SEQUENCE</scope>
    <source>
        <strain evidence="1">KasaAsao</strain>
    </source>
</reference>
<protein>
    <submittedName>
        <fullName evidence="1">Uncharacterized protein</fullName>
    </submittedName>
</protein>
<accession>A0AAD8CAA6</accession>
<dbReference type="EMBL" id="JASAOG010000003">
    <property type="protein sequence ID" value="KAK0069281.1"/>
    <property type="molecule type" value="Genomic_DNA"/>
</dbReference>
<reference evidence="1" key="2">
    <citation type="submission" date="2023-04" db="EMBL/GenBank/DDBJ databases">
        <authorList>
            <person name="Bu L."/>
            <person name="Lu L."/>
            <person name="Laidemitt M.R."/>
            <person name="Zhang S.M."/>
            <person name="Mutuku M."/>
            <person name="Mkoji G."/>
            <person name="Steinauer M."/>
            <person name="Loker E.S."/>
        </authorList>
    </citation>
    <scope>NUCLEOTIDE SEQUENCE</scope>
    <source>
        <strain evidence="1">KasaAsao</strain>
        <tissue evidence="1">Whole Snail</tissue>
    </source>
</reference>
<dbReference type="Proteomes" id="UP001233172">
    <property type="component" value="Unassembled WGS sequence"/>
</dbReference>
<sequence>MSVRLTPSQRDAALIKISALGYFRLNPSNLDKVWYLIEGIELSLLNWKRIWGEQVKDEEMIQTAVHVEKKKLMCKA</sequence>
<gene>
    <name evidence="1" type="ORF">Bpfe_001463</name>
</gene>